<keyword evidence="3" id="KW-1185">Reference proteome</keyword>
<feature type="region of interest" description="Disordered" evidence="1">
    <location>
        <begin position="1"/>
        <end position="44"/>
    </location>
</feature>
<dbReference type="EMBL" id="CAAALY010008908">
    <property type="protein sequence ID" value="VEL10400.1"/>
    <property type="molecule type" value="Genomic_DNA"/>
</dbReference>
<evidence type="ECO:0000313" key="3">
    <source>
        <dbReference type="Proteomes" id="UP000784294"/>
    </source>
</evidence>
<evidence type="ECO:0000313" key="2">
    <source>
        <dbReference type="EMBL" id="VEL10400.1"/>
    </source>
</evidence>
<name>A0A3S5A964_9PLAT</name>
<evidence type="ECO:0000256" key="1">
    <source>
        <dbReference type="SAM" id="MobiDB-lite"/>
    </source>
</evidence>
<comment type="caution">
    <text evidence="2">The sequence shown here is derived from an EMBL/GenBank/DDBJ whole genome shotgun (WGS) entry which is preliminary data.</text>
</comment>
<accession>A0A3S5A964</accession>
<feature type="compositionally biased region" description="Basic and acidic residues" evidence="1">
    <location>
        <begin position="29"/>
        <end position="43"/>
    </location>
</feature>
<sequence>MSLVHTIGSEASRKTASVPPPRQSSPRPVSHETHTEKSGEKRNIVAGTITIIGNQFQEGKANNGWQSFEVGGAAYYWPDYSWPMGF</sequence>
<gene>
    <name evidence="2" type="ORF">PXEA_LOCUS3840</name>
</gene>
<reference evidence="2" key="1">
    <citation type="submission" date="2018-11" db="EMBL/GenBank/DDBJ databases">
        <authorList>
            <consortium name="Pathogen Informatics"/>
        </authorList>
    </citation>
    <scope>NUCLEOTIDE SEQUENCE</scope>
</reference>
<dbReference type="Proteomes" id="UP000784294">
    <property type="component" value="Unassembled WGS sequence"/>
</dbReference>
<protein>
    <submittedName>
        <fullName evidence="2">Uncharacterized protein</fullName>
    </submittedName>
</protein>
<dbReference type="AlphaFoldDB" id="A0A3S5A964"/>
<organism evidence="2 3">
    <name type="scientific">Protopolystoma xenopodis</name>
    <dbReference type="NCBI Taxonomy" id="117903"/>
    <lineage>
        <taxon>Eukaryota</taxon>
        <taxon>Metazoa</taxon>
        <taxon>Spiralia</taxon>
        <taxon>Lophotrochozoa</taxon>
        <taxon>Platyhelminthes</taxon>
        <taxon>Monogenea</taxon>
        <taxon>Polyopisthocotylea</taxon>
        <taxon>Polystomatidea</taxon>
        <taxon>Polystomatidae</taxon>
        <taxon>Protopolystoma</taxon>
    </lineage>
</organism>
<proteinExistence type="predicted"/>